<dbReference type="STRING" id="1051616.A0A3M9Y103"/>
<dbReference type="GeneID" id="39606065"/>
<sequence>MPPKTAPLAAFSSSSDDSCEASLPAFDDLEKNLFLAMFLSLNSKPDIDWETTASKVSLKNADTCKTRYGQICRKHGIRTYNQIFAKHRAAATSSKGKTTGKASVTLDSAGVRKATGRVGSKGQYTVTKTEIEVEDDLKNGVIKDEGVKAEK</sequence>
<proteinExistence type="predicted"/>
<reference evidence="1 2" key="1">
    <citation type="submission" date="2018-10" db="EMBL/GenBank/DDBJ databases">
        <title>Genome sequence of Verticillium nonalfalfae VnAa140.</title>
        <authorList>
            <person name="Stajich J.E."/>
            <person name="Kasson M.T."/>
        </authorList>
    </citation>
    <scope>NUCLEOTIDE SEQUENCE [LARGE SCALE GENOMIC DNA]</scope>
    <source>
        <strain evidence="1 2">VnAa140</strain>
    </source>
</reference>
<dbReference type="RefSeq" id="XP_028491236.1">
    <property type="nucleotide sequence ID" value="XM_028636585.1"/>
</dbReference>
<accession>A0A3M9Y103</accession>
<organism evidence="1 2">
    <name type="scientific">Verticillium nonalfalfae</name>
    <dbReference type="NCBI Taxonomy" id="1051616"/>
    <lineage>
        <taxon>Eukaryota</taxon>
        <taxon>Fungi</taxon>
        <taxon>Dikarya</taxon>
        <taxon>Ascomycota</taxon>
        <taxon>Pezizomycotina</taxon>
        <taxon>Sordariomycetes</taxon>
        <taxon>Hypocreomycetidae</taxon>
        <taxon>Glomerellales</taxon>
        <taxon>Plectosphaerellaceae</taxon>
        <taxon>Verticillium</taxon>
    </lineage>
</organism>
<comment type="caution">
    <text evidence="1">The sequence shown here is derived from an EMBL/GenBank/DDBJ whole genome shotgun (WGS) entry which is preliminary data.</text>
</comment>
<evidence type="ECO:0000313" key="1">
    <source>
        <dbReference type="EMBL" id="RNJ53078.1"/>
    </source>
</evidence>
<keyword evidence="2" id="KW-1185">Reference proteome</keyword>
<evidence type="ECO:0000313" key="2">
    <source>
        <dbReference type="Proteomes" id="UP000267145"/>
    </source>
</evidence>
<gene>
    <name evidence="1" type="ORF">D7B24_002376</name>
</gene>
<dbReference type="EMBL" id="RBVV01000158">
    <property type="protein sequence ID" value="RNJ53078.1"/>
    <property type="molecule type" value="Genomic_DNA"/>
</dbReference>
<dbReference type="AlphaFoldDB" id="A0A3M9Y103"/>
<dbReference type="Proteomes" id="UP000267145">
    <property type="component" value="Unassembled WGS sequence"/>
</dbReference>
<name>A0A3M9Y103_9PEZI</name>
<protein>
    <recommendedName>
        <fullName evidence="3">Myb-like domain-containing protein</fullName>
    </recommendedName>
</protein>
<evidence type="ECO:0008006" key="3">
    <source>
        <dbReference type="Google" id="ProtNLM"/>
    </source>
</evidence>